<dbReference type="KEGG" id="mya:MORIYA_3079"/>
<keyword evidence="2" id="KW-1185">Reference proteome</keyword>
<proteinExistence type="predicted"/>
<reference evidence="2" key="1">
    <citation type="submission" date="2018-05" db="EMBL/GenBank/DDBJ databases">
        <authorList>
            <person name="Cea G.-C."/>
            <person name="William W."/>
        </authorList>
    </citation>
    <scope>NUCLEOTIDE SEQUENCE [LARGE SCALE GENOMIC DNA]</scope>
    <source>
        <strain evidence="2">DB21MT 5</strain>
    </source>
</reference>
<gene>
    <name evidence="1" type="ORF">MORIYA_3079</name>
</gene>
<dbReference type="OrthoDB" id="9974675at2"/>
<evidence type="ECO:0000313" key="1">
    <source>
        <dbReference type="EMBL" id="SQD79535.1"/>
    </source>
</evidence>
<name>A0A330LZF0_9GAMM</name>
<accession>A0A330LZF0</accession>
<sequence>MDVKQDAVNKEINTIDTIEIAGEFIMEQRHGCERRQRKLNYCSRYERRISCRRNARSNTIDIII</sequence>
<evidence type="ECO:0000313" key="2">
    <source>
        <dbReference type="Proteomes" id="UP000250163"/>
    </source>
</evidence>
<dbReference type="Proteomes" id="UP000250163">
    <property type="component" value="Chromosome MORIYA"/>
</dbReference>
<organism evidence="1 2">
    <name type="scientific">Moritella yayanosii</name>
    <dbReference type="NCBI Taxonomy" id="69539"/>
    <lineage>
        <taxon>Bacteria</taxon>
        <taxon>Pseudomonadati</taxon>
        <taxon>Pseudomonadota</taxon>
        <taxon>Gammaproteobacteria</taxon>
        <taxon>Alteromonadales</taxon>
        <taxon>Moritellaceae</taxon>
        <taxon>Moritella</taxon>
    </lineage>
</organism>
<dbReference type="RefSeq" id="WP_112716262.1">
    <property type="nucleotide sequence ID" value="NZ_LS483250.1"/>
</dbReference>
<protein>
    <submittedName>
        <fullName evidence="1">Uncharacterized protein</fullName>
    </submittedName>
</protein>
<dbReference type="AlphaFoldDB" id="A0A330LZF0"/>
<dbReference type="EMBL" id="LS483250">
    <property type="protein sequence ID" value="SQD79535.1"/>
    <property type="molecule type" value="Genomic_DNA"/>
</dbReference>